<accession>A0AAJ1WUG5</accession>
<evidence type="ECO:0000313" key="2">
    <source>
        <dbReference type="Proteomes" id="UP001238450"/>
    </source>
</evidence>
<dbReference type="InterPro" id="IPR053158">
    <property type="entry name" value="CapK_Type1_Caps_Biosynth"/>
</dbReference>
<dbReference type="GO" id="GO:0047475">
    <property type="term" value="F:phenylacetate-CoA ligase activity"/>
    <property type="evidence" value="ECO:0007669"/>
    <property type="project" value="UniProtKB-EC"/>
</dbReference>
<name>A0AAJ1WUG5_9BACL</name>
<dbReference type="InterPro" id="IPR027310">
    <property type="entry name" value="Profilin_CS"/>
</dbReference>
<dbReference type="Gene3D" id="3.40.50.12780">
    <property type="entry name" value="N-terminal domain of ligase-like"/>
    <property type="match status" value="1"/>
</dbReference>
<dbReference type="PROSITE" id="PS00414">
    <property type="entry name" value="PROFILIN"/>
    <property type="match status" value="1"/>
</dbReference>
<dbReference type="AlphaFoldDB" id="A0AAJ1WUG5"/>
<keyword evidence="2" id="KW-1185">Reference proteome</keyword>
<comment type="caution">
    <text evidence="1">The sequence shown here is derived from an EMBL/GenBank/DDBJ whole genome shotgun (WGS) entry which is preliminary data.</text>
</comment>
<dbReference type="GO" id="GO:0003779">
    <property type="term" value="F:actin binding"/>
    <property type="evidence" value="ECO:0007669"/>
    <property type="project" value="InterPro"/>
</dbReference>
<sequence length="410" mass="47552">MSWNMYQDKVLDMVRFAKENSPFYSAKYAAVDLQHLTEAEFHSLPIIRKSDLLGNERQLLVSAKEDDLSIERTSGTTGAPLICYKSKKDVVMKGMDLWKLRKKWGDIAPSDRRADFYLYYDGKQIFTDNIYTKDSQIHLSPLDMSKDSLNRYYEALIQFDPAWIYAPASAIYIFADHLLEQGLDASRIKSLRYIECAGEMLFDYQREKIEKVFGPLVHSMYGTKENWCIAMSCNKGSLHLQEDRYYIEVINSNEEGTGELVVTDLQNKTWPLIRYWIGDLVSVSAATCDCGQSSPVLTLTGGRTQEYVQVHDWLCSPVLFHYRTSAINRKYGNCIRSFRVTQRAEEDFLIELVPGTDYNESIAHRLTTDLLEWLPQGVRLELELHTHIDFKNNKFTYFQTYKRQQLISSN</sequence>
<dbReference type="InterPro" id="IPR042099">
    <property type="entry name" value="ANL_N_sf"/>
</dbReference>
<gene>
    <name evidence="1" type="ORF">J2Z48_002155</name>
</gene>
<dbReference type="PANTHER" id="PTHR36932:SF1">
    <property type="entry name" value="CAPSULAR POLYSACCHARIDE BIOSYNTHESIS PROTEIN"/>
    <property type="match status" value="1"/>
</dbReference>
<dbReference type="SUPFAM" id="SSF56801">
    <property type="entry name" value="Acetyl-CoA synthetase-like"/>
    <property type="match status" value="1"/>
</dbReference>
<dbReference type="Proteomes" id="UP001238450">
    <property type="component" value="Unassembled WGS sequence"/>
</dbReference>
<dbReference type="EMBL" id="JAUSUV010000008">
    <property type="protein sequence ID" value="MDQ0417971.1"/>
    <property type="molecule type" value="Genomic_DNA"/>
</dbReference>
<evidence type="ECO:0000313" key="1">
    <source>
        <dbReference type="EMBL" id="MDQ0417971.1"/>
    </source>
</evidence>
<dbReference type="RefSeq" id="WP_307253315.1">
    <property type="nucleotide sequence ID" value="NZ_JAUSUV010000008.1"/>
</dbReference>
<protein>
    <submittedName>
        <fullName evidence="1">Phenylacetate-CoA ligase</fullName>
        <ecNumber evidence="1">6.2.1.30</ecNumber>
    </submittedName>
</protein>
<organism evidence="1 2">
    <name type="scientific">Croceifilum oryzae</name>
    <dbReference type="NCBI Taxonomy" id="1553429"/>
    <lineage>
        <taxon>Bacteria</taxon>
        <taxon>Bacillati</taxon>
        <taxon>Bacillota</taxon>
        <taxon>Bacilli</taxon>
        <taxon>Bacillales</taxon>
        <taxon>Thermoactinomycetaceae</taxon>
        <taxon>Croceifilum</taxon>
    </lineage>
</organism>
<dbReference type="EC" id="6.2.1.30" evidence="1"/>
<proteinExistence type="predicted"/>
<keyword evidence="1" id="KW-0436">Ligase</keyword>
<dbReference type="PANTHER" id="PTHR36932">
    <property type="entry name" value="CAPSULAR POLYSACCHARIDE BIOSYNTHESIS PROTEIN"/>
    <property type="match status" value="1"/>
</dbReference>
<reference evidence="1 2" key="1">
    <citation type="submission" date="2023-07" db="EMBL/GenBank/DDBJ databases">
        <title>Genomic Encyclopedia of Type Strains, Phase IV (KMG-IV): sequencing the most valuable type-strain genomes for metagenomic binning, comparative biology and taxonomic classification.</title>
        <authorList>
            <person name="Goeker M."/>
        </authorList>
    </citation>
    <scope>NUCLEOTIDE SEQUENCE [LARGE SCALE GENOMIC DNA]</scope>
    <source>
        <strain evidence="1 2">DSM 46876</strain>
    </source>
</reference>